<feature type="transmembrane region" description="Helical" evidence="6">
    <location>
        <begin position="546"/>
        <end position="566"/>
    </location>
</feature>
<evidence type="ECO:0000256" key="6">
    <source>
        <dbReference type="SAM" id="Phobius"/>
    </source>
</evidence>
<feature type="transmembrane region" description="Helical" evidence="6">
    <location>
        <begin position="301"/>
        <end position="323"/>
    </location>
</feature>
<keyword evidence="5 6" id="KW-0472">Membrane</keyword>
<feature type="transmembrane region" description="Helical" evidence="6">
    <location>
        <begin position="344"/>
        <end position="363"/>
    </location>
</feature>
<protein>
    <submittedName>
        <fullName evidence="10">Thiol:disulfide interchange protein</fullName>
    </submittedName>
</protein>
<feature type="signal peptide" evidence="7">
    <location>
        <begin position="1"/>
        <end position="25"/>
    </location>
</feature>
<keyword evidence="7" id="KW-0732">Signal</keyword>
<dbReference type="Pfam" id="PF02683">
    <property type="entry name" value="DsbD_TM"/>
    <property type="match status" value="1"/>
</dbReference>
<dbReference type="KEGG" id="spsw:Sps_04473"/>
<feature type="transmembrane region" description="Helical" evidence="6">
    <location>
        <begin position="457"/>
        <end position="481"/>
    </location>
</feature>
<evidence type="ECO:0000259" key="9">
    <source>
        <dbReference type="Pfam" id="PF11412"/>
    </source>
</evidence>
<evidence type="ECO:0000313" key="10">
    <source>
        <dbReference type="EMBL" id="AQS39559.1"/>
    </source>
</evidence>
<feature type="domain" description="Thiol:disulfide interchange protein DsbD N-terminal" evidence="9">
    <location>
        <begin position="58"/>
        <end position="156"/>
    </location>
</feature>
<evidence type="ECO:0000256" key="1">
    <source>
        <dbReference type="ARBA" id="ARBA00004141"/>
    </source>
</evidence>
<keyword evidence="4 6" id="KW-1133">Transmembrane helix</keyword>
<dbReference type="GO" id="GO:0045454">
    <property type="term" value="P:cell redox homeostasis"/>
    <property type="evidence" value="ECO:0007669"/>
    <property type="project" value="TreeGrafter"/>
</dbReference>
<dbReference type="GO" id="GO:0016020">
    <property type="term" value="C:membrane"/>
    <property type="evidence" value="ECO:0007669"/>
    <property type="project" value="UniProtKB-SubCell"/>
</dbReference>
<accession>A0A1S6HVN5</accession>
<feature type="transmembrane region" description="Helical" evidence="6">
    <location>
        <begin position="383"/>
        <end position="406"/>
    </location>
</feature>
<dbReference type="SUPFAM" id="SSF52833">
    <property type="entry name" value="Thioredoxin-like"/>
    <property type="match status" value="1"/>
</dbReference>
<evidence type="ECO:0000313" key="11">
    <source>
        <dbReference type="Proteomes" id="UP000189545"/>
    </source>
</evidence>
<dbReference type="CDD" id="cd02953">
    <property type="entry name" value="DsbDgamma"/>
    <property type="match status" value="1"/>
</dbReference>
<dbReference type="Gene3D" id="3.40.30.10">
    <property type="entry name" value="Glutaredoxin"/>
    <property type="match status" value="1"/>
</dbReference>
<organism evidence="10 11">
    <name type="scientific">Shewanella psychrophila</name>
    <dbReference type="NCBI Taxonomy" id="225848"/>
    <lineage>
        <taxon>Bacteria</taxon>
        <taxon>Pseudomonadati</taxon>
        <taxon>Pseudomonadota</taxon>
        <taxon>Gammaproteobacteria</taxon>
        <taxon>Alteromonadales</taxon>
        <taxon>Shewanellaceae</taxon>
        <taxon>Shewanella</taxon>
    </lineage>
</organism>
<dbReference type="PANTHER" id="PTHR32234">
    <property type="entry name" value="THIOL:DISULFIDE INTERCHANGE PROTEIN DSBD"/>
    <property type="match status" value="1"/>
</dbReference>
<keyword evidence="3" id="KW-0201">Cytochrome c-type biogenesis</keyword>
<evidence type="ECO:0000256" key="4">
    <source>
        <dbReference type="ARBA" id="ARBA00022989"/>
    </source>
</evidence>
<gene>
    <name evidence="10" type="ORF">Sps_04473</name>
</gene>
<dbReference type="InterPro" id="IPR036249">
    <property type="entry name" value="Thioredoxin-like_sf"/>
</dbReference>
<feature type="domain" description="Cytochrome C biogenesis protein transmembrane" evidence="8">
    <location>
        <begin position="301"/>
        <end position="514"/>
    </location>
</feature>
<dbReference type="InterPro" id="IPR035671">
    <property type="entry name" value="DsbD_gamma"/>
</dbReference>
<sequence length="705" mass="76509">MKSIKSMFLALCALIFLSASQMAVAASTGWLTNPNHPPVKVRMMLTGELDPVTKVIPAVIEVKLDGDWKTYWRSPGEGGIAPSIKWDKSTNLQDVDWSWPAPDKFSLLGMQTFGYQGEVIFPLLLTLDDINADTQLHGKFTLSSCTTICVLTDYEINLDINPSGLIADTNAMFAFNKAVSTVPLKVTDQDAESAIKLGWDSGKSQLEVVLDGTNWRQPELIIDGEPDTVFKLVSVNKREATDSGDADKIVAIFDGESWLGEPELLGKKLNVTVVDDQRALEYSSEVKPTQIIAQGSSLLKMMLIALIGGLILNVMPCVLPVLGMKLSSVVAAPDLERNQIRQQFIASALGILVSFWLLAGFILMLKFTGQAIGWGVQFQNPWFIGFMALVTSVFAINMLGAFEINLPSSLQTKLATTGGNNSKGHFLQGMFATLLATPCSAPFLGTAVAFALGADTLSLFVIFTALAFGMALPWLLVAAFPQIANYFPKPGRWMSVVKIIFSVLLLITSLWLISLLSSFLPTSYLFAAAALLLVTFFIFMAKTIGAAAVVATFSITLVFAAIGAFMTSEQWAKPLPTDLVWTPLNEEVIAEQVAEGKTIFVDVTADWCISCKANKVGVILQDPVYSRLKQDNLMTMKGDWTKPSEYITNYLQSHNRFGVPFNVVYGPGAPNGIELPVILSTQGVLAAIERASAAPTASAEQKIKQ</sequence>
<evidence type="ECO:0000256" key="3">
    <source>
        <dbReference type="ARBA" id="ARBA00022748"/>
    </source>
</evidence>
<keyword evidence="2 6" id="KW-0812">Transmembrane</keyword>
<proteinExistence type="predicted"/>
<evidence type="ECO:0000256" key="7">
    <source>
        <dbReference type="SAM" id="SignalP"/>
    </source>
</evidence>
<dbReference type="InterPro" id="IPR003834">
    <property type="entry name" value="Cyt_c_assmbl_TM_dom"/>
</dbReference>
<dbReference type="PANTHER" id="PTHR32234:SF3">
    <property type="entry name" value="SUPPRESSION OF COPPER SENSITIVITY PROTEIN"/>
    <property type="match status" value="1"/>
</dbReference>
<dbReference type="InterPro" id="IPR028250">
    <property type="entry name" value="DsbDN"/>
</dbReference>
<dbReference type="STRING" id="225848.Sps_04473"/>
<dbReference type="EMBL" id="CP014782">
    <property type="protein sequence ID" value="AQS39559.1"/>
    <property type="molecule type" value="Genomic_DNA"/>
</dbReference>
<evidence type="ECO:0000256" key="5">
    <source>
        <dbReference type="ARBA" id="ARBA00023136"/>
    </source>
</evidence>
<dbReference type="AlphaFoldDB" id="A0A1S6HVN5"/>
<feature type="chain" id="PRO_5013227072" evidence="7">
    <location>
        <begin position="26"/>
        <end position="705"/>
    </location>
</feature>
<dbReference type="GO" id="GO:0015035">
    <property type="term" value="F:protein-disulfide reductase activity"/>
    <property type="evidence" value="ECO:0007669"/>
    <property type="project" value="TreeGrafter"/>
</dbReference>
<reference evidence="10 11" key="1">
    <citation type="submission" date="2016-03" db="EMBL/GenBank/DDBJ databases">
        <title>Complete genome sequence of Shewanella psychrophila WP2, a deep sea bacterium isolated from west Pacific sediment.</title>
        <authorList>
            <person name="Xu G."/>
            <person name="Jian H."/>
        </authorList>
    </citation>
    <scope>NUCLEOTIDE SEQUENCE [LARGE SCALE GENOMIC DNA]</scope>
    <source>
        <strain evidence="10 11">WP2</strain>
    </source>
</reference>
<feature type="transmembrane region" description="Helical" evidence="6">
    <location>
        <begin position="519"/>
        <end position="539"/>
    </location>
</feature>
<evidence type="ECO:0000256" key="2">
    <source>
        <dbReference type="ARBA" id="ARBA00022692"/>
    </source>
</evidence>
<feature type="transmembrane region" description="Helical" evidence="6">
    <location>
        <begin position="426"/>
        <end position="451"/>
    </location>
</feature>
<dbReference type="Proteomes" id="UP000189545">
    <property type="component" value="Chromosome"/>
</dbReference>
<dbReference type="RefSeq" id="WP_418346686.1">
    <property type="nucleotide sequence ID" value="NZ_CP014782.1"/>
</dbReference>
<keyword evidence="11" id="KW-1185">Reference proteome</keyword>
<dbReference type="GO" id="GO:0017004">
    <property type="term" value="P:cytochrome complex assembly"/>
    <property type="evidence" value="ECO:0007669"/>
    <property type="project" value="UniProtKB-KW"/>
</dbReference>
<feature type="transmembrane region" description="Helical" evidence="6">
    <location>
        <begin position="493"/>
        <end position="513"/>
    </location>
</feature>
<evidence type="ECO:0000259" key="8">
    <source>
        <dbReference type="Pfam" id="PF02683"/>
    </source>
</evidence>
<dbReference type="Pfam" id="PF11412">
    <property type="entry name" value="DsbD_N"/>
    <property type="match status" value="1"/>
</dbReference>
<comment type="subcellular location">
    <subcellularLocation>
        <location evidence="1">Membrane</location>
        <topology evidence="1">Multi-pass membrane protein</topology>
    </subcellularLocation>
</comment>
<name>A0A1S6HVN5_9GAMM</name>
<dbReference type="Pfam" id="PF13899">
    <property type="entry name" value="Thioredoxin_7"/>
    <property type="match status" value="1"/>
</dbReference>